<keyword evidence="4" id="KW-1185">Reference proteome</keyword>
<evidence type="ECO:0000313" key="4">
    <source>
        <dbReference type="Proteomes" id="UP000232227"/>
    </source>
</evidence>
<evidence type="ECO:0000313" key="3">
    <source>
        <dbReference type="EMBL" id="ATG97404.1"/>
    </source>
</evidence>
<keyword evidence="1" id="KW-0963">Cytoplasm</keyword>
<name>A0A291IRN0_9MOLU</name>
<reference evidence="3 4" key="1">
    <citation type="submission" date="2017-09" db="EMBL/GenBank/DDBJ databases">
        <title>SPAdes assembly of the Mesoplasma lactucae genome.</title>
        <authorList>
            <person name="Knight T.F."/>
            <person name="Rubinstein R."/>
            <person name="Citino T."/>
        </authorList>
    </citation>
    <scope>NUCLEOTIDE SEQUENCE [LARGE SCALE GENOMIC DNA]</scope>
    <source>
        <strain evidence="3 4">831-C4</strain>
    </source>
</reference>
<dbReference type="Gene3D" id="1.10.287.540">
    <property type="entry name" value="Helix hairpin bin"/>
    <property type="match status" value="1"/>
</dbReference>
<dbReference type="PANTHER" id="PTHR37300">
    <property type="entry name" value="UPF0291 PROTEIN CBO2609/CLC_2481"/>
    <property type="match status" value="1"/>
</dbReference>
<protein>
    <submittedName>
        <fullName evidence="3">Uncharacterized protein</fullName>
    </submittedName>
</protein>
<feature type="region of interest" description="Disordered" evidence="2">
    <location>
        <begin position="68"/>
        <end position="88"/>
    </location>
</feature>
<sequence length="88" mass="10290">MSEIKIKNVNDLQEDELVKEINKLTKMTKNGETLTPEQKAYQKQLRDKFINNFREGLRTQLQSVKVVDEKGNDVTPQKLKDEKEKKKG</sequence>
<dbReference type="RefSeq" id="WP_096862692.1">
    <property type="nucleotide sequence ID" value="NZ_CP023668.1"/>
</dbReference>
<dbReference type="Proteomes" id="UP000232227">
    <property type="component" value="Chromosome"/>
</dbReference>
<dbReference type="Pfam" id="PF05979">
    <property type="entry name" value="DUF896"/>
    <property type="match status" value="1"/>
</dbReference>
<dbReference type="SUPFAM" id="SSF158221">
    <property type="entry name" value="YnzC-like"/>
    <property type="match status" value="1"/>
</dbReference>
<dbReference type="PANTHER" id="PTHR37300:SF1">
    <property type="entry name" value="UPF0291 PROTEIN YNZC"/>
    <property type="match status" value="1"/>
</dbReference>
<dbReference type="OrthoDB" id="390105at2"/>
<proteinExistence type="predicted"/>
<dbReference type="EMBL" id="CP023668">
    <property type="protein sequence ID" value="ATG97404.1"/>
    <property type="molecule type" value="Genomic_DNA"/>
</dbReference>
<evidence type="ECO:0000256" key="2">
    <source>
        <dbReference type="SAM" id="MobiDB-lite"/>
    </source>
</evidence>
<dbReference type="InterPro" id="IPR009242">
    <property type="entry name" value="DUF896"/>
</dbReference>
<accession>A0A291IRN0</accession>
<dbReference type="AlphaFoldDB" id="A0A291IRN0"/>
<organism evidence="3 4">
    <name type="scientific">Mesoplasma lactucae ATCC 49193</name>
    <dbReference type="NCBI Taxonomy" id="81460"/>
    <lineage>
        <taxon>Bacteria</taxon>
        <taxon>Bacillati</taxon>
        <taxon>Mycoplasmatota</taxon>
        <taxon>Mollicutes</taxon>
        <taxon>Entomoplasmatales</taxon>
        <taxon>Entomoplasmataceae</taxon>
        <taxon>Mesoplasma</taxon>
    </lineage>
</organism>
<evidence type="ECO:0000256" key="1">
    <source>
        <dbReference type="ARBA" id="ARBA00022490"/>
    </source>
</evidence>
<gene>
    <name evidence="3" type="ORF">CP520_01355</name>
</gene>
<dbReference type="KEGG" id="mlac:CP520_01355"/>